<evidence type="ECO:0000313" key="2">
    <source>
        <dbReference type="Proteomes" id="UP001172702"/>
    </source>
</evidence>
<sequence>MNGHLRHGVGGVPPQLELRVMLEHLVGLLLGHESTVRARAASGGAARPVTGDCQAGMP</sequence>
<reference evidence="1 2" key="1">
    <citation type="submission" date="2023-07" db="EMBL/GenBank/DDBJ databases">
        <title>Strategy for survival of the halotoleranting strain Dietzia MX2 from the Yakshinskoe mineral salts deposit.</title>
        <authorList>
            <person name="Kharitonova M.A."/>
            <person name="Kupriyanova-Ashina F.G."/>
            <person name="Shakirov T.R."/>
            <person name="Vafina M.S."/>
            <person name="Ilinskaya O.N."/>
        </authorList>
    </citation>
    <scope>NUCLEOTIDE SEQUENCE [LARGE SCALE GENOMIC DNA]</scope>
    <source>
        <strain evidence="1 2">MX2</strain>
    </source>
</reference>
<keyword evidence="2" id="KW-1185">Reference proteome</keyword>
<proteinExistence type="predicted"/>
<comment type="caution">
    <text evidence="1">The sequence shown here is derived from an EMBL/GenBank/DDBJ whole genome shotgun (WGS) entry which is preliminary data.</text>
</comment>
<evidence type="ECO:0000313" key="1">
    <source>
        <dbReference type="EMBL" id="MDN4507337.1"/>
    </source>
</evidence>
<gene>
    <name evidence="1" type="ORF">QYF62_14915</name>
</gene>
<dbReference type="Proteomes" id="UP001172702">
    <property type="component" value="Unassembled WGS sequence"/>
</dbReference>
<dbReference type="RefSeq" id="WP_301163010.1">
    <property type="nucleotide sequence ID" value="NZ_JAUHTB010000022.1"/>
</dbReference>
<protein>
    <submittedName>
        <fullName evidence="1">Uncharacterized protein</fullName>
    </submittedName>
</protein>
<dbReference type="EMBL" id="JAUHTB010000022">
    <property type="protein sequence ID" value="MDN4507337.1"/>
    <property type="molecule type" value="Genomic_DNA"/>
</dbReference>
<organism evidence="1 2">
    <name type="scientific">Dietzia maris</name>
    <dbReference type="NCBI Taxonomy" id="37915"/>
    <lineage>
        <taxon>Bacteria</taxon>
        <taxon>Bacillati</taxon>
        <taxon>Actinomycetota</taxon>
        <taxon>Actinomycetes</taxon>
        <taxon>Mycobacteriales</taxon>
        <taxon>Dietziaceae</taxon>
        <taxon>Dietzia</taxon>
    </lineage>
</organism>
<accession>A0ABT8H4E5</accession>
<name>A0ABT8H4E5_9ACTN</name>